<dbReference type="InterPro" id="IPR020422">
    <property type="entry name" value="TYR_PHOSPHATASE_DUAL_dom"/>
</dbReference>
<dbReference type="CDD" id="cd02859">
    <property type="entry name" value="E_set_AMPKbeta_like_N"/>
    <property type="match status" value="1"/>
</dbReference>
<keyword evidence="8" id="KW-1185">Reference proteome</keyword>
<dbReference type="InterPro" id="IPR000387">
    <property type="entry name" value="Tyr_Pase_dom"/>
</dbReference>
<dbReference type="InterPro" id="IPR013783">
    <property type="entry name" value="Ig-like_fold"/>
</dbReference>
<reference evidence="7" key="1">
    <citation type="journal article" date="2021" name="Proc. Natl. Acad. Sci. U.S.A.">
        <title>Three genomes in the algal genus Volvox reveal the fate of a haploid sex-determining region after a transition to homothallism.</title>
        <authorList>
            <person name="Yamamoto K."/>
            <person name="Hamaji T."/>
            <person name="Kawai-Toyooka H."/>
            <person name="Matsuzaki R."/>
            <person name="Takahashi F."/>
            <person name="Nishimura Y."/>
            <person name="Kawachi M."/>
            <person name="Noguchi H."/>
            <person name="Minakuchi Y."/>
            <person name="Umen J.G."/>
            <person name="Toyoda A."/>
            <person name="Nozaki H."/>
        </authorList>
    </citation>
    <scope>NUCLEOTIDE SEQUENCE</scope>
    <source>
        <strain evidence="7">NIES-3780</strain>
    </source>
</reference>
<dbReference type="InterPro" id="IPR052832">
    <property type="entry name" value="Starch-Glucan_Phosphatase"/>
</dbReference>
<dbReference type="GO" id="GO:0019203">
    <property type="term" value="F:carbohydrate phosphatase activity"/>
    <property type="evidence" value="ECO:0007669"/>
    <property type="project" value="InterPro"/>
</dbReference>
<keyword evidence="3" id="KW-0119">Carbohydrate metabolism</keyword>
<feature type="compositionally biased region" description="Low complexity" evidence="4">
    <location>
        <begin position="96"/>
        <end position="108"/>
    </location>
</feature>
<name>A0A8J4BJT0_9CHLO</name>
<dbReference type="InterPro" id="IPR032640">
    <property type="entry name" value="AMPK1_CBM"/>
</dbReference>
<evidence type="ECO:0000259" key="5">
    <source>
        <dbReference type="PROSITE" id="PS50054"/>
    </source>
</evidence>
<organism evidence="7 8">
    <name type="scientific">Volvox africanus</name>
    <dbReference type="NCBI Taxonomy" id="51714"/>
    <lineage>
        <taxon>Eukaryota</taxon>
        <taxon>Viridiplantae</taxon>
        <taxon>Chlorophyta</taxon>
        <taxon>core chlorophytes</taxon>
        <taxon>Chlorophyceae</taxon>
        <taxon>CS clade</taxon>
        <taxon>Chlamydomonadales</taxon>
        <taxon>Volvocaceae</taxon>
        <taxon>Volvox</taxon>
    </lineage>
</organism>
<evidence type="ECO:0000313" key="7">
    <source>
        <dbReference type="EMBL" id="GIL63662.1"/>
    </source>
</evidence>
<dbReference type="Proteomes" id="UP000747399">
    <property type="component" value="Unassembled WGS sequence"/>
</dbReference>
<dbReference type="CDD" id="cd14526">
    <property type="entry name" value="DSP_laforin-like"/>
    <property type="match status" value="1"/>
</dbReference>
<dbReference type="InterPro" id="IPR029021">
    <property type="entry name" value="Prot-tyrosine_phosphatase-like"/>
</dbReference>
<dbReference type="Pfam" id="PF00782">
    <property type="entry name" value="DSPc"/>
    <property type="match status" value="1"/>
</dbReference>
<evidence type="ECO:0000256" key="1">
    <source>
        <dbReference type="ARBA" id="ARBA00022801"/>
    </source>
</evidence>
<feature type="domain" description="Tyrosine specific protein phosphatases" evidence="6">
    <location>
        <begin position="215"/>
        <end position="273"/>
    </location>
</feature>
<proteinExistence type="predicted"/>
<dbReference type="Pfam" id="PF16561">
    <property type="entry name" value="AMPK1_CBM"/>
    <property type="match status" value="1"/>
</dbReference>
<dbReference type="PROSITE" id="PS50054">
    <property type="entry name" value="TYR_PHOSPHATASE_DUAL"/>
    <property type="match status" value="1"/>
</dbReference>
<feature type="compositionally biased region" description="Polar residues" evidence="4">
    <location>
        <begin position="419"/>
        <end position="430"/>
    </location>
</feature>
<dbReference type="InterPro" id="IPR000340">
    <property type="entry name" value="Dual-sp_phosphatase_cat-dom"/>
</dbReference>
<evidence type="ECO:0000313" key="8">
    <source>
        <dbReference type="Proteomes" id="UP000747399"/>
    </source>
</evidence>
<evidence type="ECO:0000256" key="4">
    <source>
        <dbReference type="SAM" id="MobiDB-lite"/>
    </source>
</evidence>
<dbReference type="InterPro" id="IPR014756">
    <property type="entry name" value="Ig_E-set"/>
</dbReference>
<accession>A0A8J4BJT0</accession>
<evidence type="ECO:0000256" key="3">
    <source>
        <dbReference type="ARBA" id="ARBA00023277"/>
    </source>
</evidence>
<dbReference type="PANTHER" id="PTHR46642">
    <property type="entry name" value="DUAL SPECIFICITY PHOSPHATASE, SUBGROUP, CATALYTIC DOMAIN"/>
    <property type="match status" value="1"/>
</dbReference>
<dbReference type="SMART" id="SM00195">
    <property type="entry name" value="DSPc"/>
    <property type="match status" value="1"/>
</dbReference>
<dbReference type="GO" id="GO:0009507">
    <property type="term" value="C:chloroplast"/>
    <property type="evidence" value="ECO:0007669"/>
    <property type="project" value="TreeGrafter"/>
</dbReference>
<dbReference type="SUPFAM" id="SSF81296">
    <property type="entry name" value="E set domains"/>
    <property type="match status" value="1"/>
</dbReference>
<feature type="region of interest" description="Disordered" evidence="4">
    <location>
        <begin position="419"/>
        <end position="441"/>
    </location>
</feature>
<dbReference type="EMBL" id="BNCO01000059">
    <property type="protein sequence ID" value="GIL63662.1"/>
    <property type="molecule type" value="Genomic_DNA"/>
</dbReference>
<feature type="compositionally biased region" description="Basic and acidic residues" evidence="4">
    <location>
        <begin position="109"/>
        <end position="120"/>
    </location>
</feature>
<dbReference type="SUPFAM" id="SSF52799">
    <property type="entry name" value="(Phosphotyrosine protein) phosphatases II"/>
    <property type="match status" value="1"/>
</dbReference>
<dbReference type="GO" id="GO:0005983">
    <property type="term" value="P:starch catabolic process"/>
    <property type="evidence" value="ECO:0007669"/>
    <property type="project" value="TreeGrafter"/>
</dbReference>
<dbReference type="Gene3D" id="3.90.190.10">
    <property type="entry name" value="Protein tyrosine phosphatase superfamily"/>
    <property type="match status" value="1"/>
</dbReference>
<dbReference type="GO" id="GO:0004721">
    <property type="term" value="F:phosphoprotein phosphatase activity"/>
    <property type="evidence" value="ECO:0007669"/>
    <property type="project" value="UniProtKB-KW"/>
</dbReference>
<evidence type="ECO:0000256" key="2">
    <source>
        <dbReference type="ARBA" id="ARBA00022912"/>
    </source>
</evidence>
<keyword evidence="1" id="KW-0378">Hydrolase</keyword>
<evidence type="ECO:0008006" key="9">
    <source>
        <dbReference type="Google" id="ProtNLM"/>
    </source>
</evidence>
<protein>
    <recommendedName>
        <fullName evidence="9">Tyrosine specific protein phosphatases domain-containing protein</fullName>
    </recommendedName>
</protein>
<sequence length="441" mass="48386">MAYPNCFLASRAPCRRLGQWQVASSPCRISVCHSGSRRYLTFQVRAAASPPPAADDAASVASKSIVTIPSSTSAVAAATGDTGIARGGAMDSDIDASGAAAAESGASDTEAKSEEYSEDMQKKMGTTLTYHHELGINYNRILPDLIVGSCLQTPEDVDLLAEKENVRTIFCLQEDPDMAYFKLDIEPIQAHCKERGDIKHVRFPIRDFDPFDLRRKLPKAVTRLAREHNPANGTIYIHCTAGLGRAPATALAYMFWLRGYQLDAAYELLRGKRMCSPRIEAIRSATVDLLVGTEPVLATIGVSRIGTATDFKIAGLDVGWHQQLPLEREEGTSRMVLRRLLQPGRYAYKFIIDGNWTYSADHPTLQDGNNINNYIEVMGRTLPEHLALAQERLLTAGGDLTVEERDELRALLCPWSTHGSDVSGDQNSAVAPQPEWIDKLP</sequence>
<comment type="caution">
    <text evidence="7">The sequence shown here is derived from an EMBL/GenBank/DDBJ whole genome shotgun (WGS) entry which is preliminary data.</text>
</comment>
<dbReference type="PROSITE" id="PS50056">
    <property type="entry name" value="TYR_PHOSPHATASE_2"/>
    <property type="match status" value="1"/>
</dbReference>
<dbReference type="GO" id="GO:2001070">
    <property type="term" value="F:starch binding"/>
    <property type="evidence" value="ECO:0007669"/>
    <property type="project" value="TreeGrafter"/>
</dbReference>
<dbReference type="AlphaFoldDB" id="A0A8J4BJT0"/>
<evidence type="ECO:0000259" key="6">
    <source>
        <dbReference type="PROSITE" id="PS50056"/>
    </source>
</evidence>
<feature type="region of interest" description="Disordered" evidence="4">
    <location>
        <begin position="96"/>
        <end position="120"/>
    </location>
</feature>
<dbReference type="InterPro" id="IPR045204">
    <property type="entry name" value="DSP_laforin-like"/>
</dbReference>
<dbReference type="PANTHER" id="PTHR46642:SF3">
    <property type="entry name" value="PHOSPHOGLUCAN PHOSPHATASE DSP4, CHLOROPLASTIC"/>
    <property type="match status" value="1"/>
</dbReference>
<gene>
    <name evidence="7" type="ORF">Vafri_17692</name>
</gene>
<feature type="domain" description="Tyrosine-protein phosphatase" evidence="5">
    <location>
        <begin position="137"/>
        <end position="295"/>
    </location>
</feature>
<keyword evidence="2" id="KW-0904">Protein phosphatase</keyword>
<dbReference type="Gene3D" id="2.60.40.10">
    <property type="entry name" value="Immunoglobulins"/>
    <property type="match status" value="1"/>
</dbReference>